<evidence type="ECO:0000313" key="5">
    <source>
        <dbReference type="Proteomes" id="UP000838686"/>
    </source>
</evidence>
<dbReference type="Pfam" id="PF08279">
    <property type="entry name" value="HTH_11"/>
    <property type="match status" value="1"/>
</dbReference>
<dbReference type="Pfam" id="PF25583">
    <property type="entry name" value="WCX"/>
    <property type="match status" value="1"/>
</dbReference>
<dbReference type="InterPro" id="IPR036388">
    <property type="entry name" value="WH-like_DNA-bd_sf"/>
</dbReference>
<keyword evidence="5" id="KW-1185">Reference proteome</keyword>
<accession>A0ABM9C0T3</accession>
<dbReference type="InterPro" id="IPR001034">
    <property type="entry name" value="DeoR_HTH"/>
</dbReference>
<dbReference type="InterPro" id="IPR057727">
    <property type="entry name" value="WCX_dom"/>
</dbReference>
<dbReference type="InterPro" id="IPR026881">
    <property type="entry name" value="WYL_dom"/>
</dbReference>
<organism evidence="4 5">
    <name type="scientific">Paenibacillus plantiphilus</name>
    <dbReference type="NCBI Taxonomy" id="2905650"/>
    <lineage>
        <taxon>Bacteria</taxon>
        <taxon>Bacillati</taxon>
        <taxon>Bacillota</taxon>
        <taxon>Bacilli</taxon>
        <taxon>Bacillales</taxon>
        <taxon>Paenibacillaceae</taxon>
        <taxon>Paenibacillus</taxon>
    </lineage>
</organism>
<dbReference type="InterPro" id="IPR013196">
    <property type="entry name" value="HTH_11"/>
</dbReference>
<dbReference type="PROSITE" id="PS52050">
    <property type="entry name" value="WYL"/>
    <property type="match status" value="1"/>
</dbReference>
<dbReference type="PROSITE" id="PS51000">
    <property type="entry name" value="HTH_DEOR_2"/>
    <property type="match status" value="1"/>
</dbReference>
<dbReference type="InterPro" id="IPR028349">
    <property type="entry name" value="PafC-like"/>
</dbReference>
<dbReference type="Proteomes" id="UP000838686">
    <property type="component" value="Unassembled WGS sequence"/>
</dbReference>
<keyword evidence="1" id="KW-0805">Transcription regulation</keyword>
<comment type="caution">
    <text evidence="4">The sequence shown here is derived from an EMBL/GenBank/DDBJ whole genome shotgun (WGS) entry which is preliminary data.</text>
</comment>
<protein>
    <recommendedName>
        <fullName evidence="3">HTH deoR-type domain-containing protein</fullName>
    </recommendedName>
</protein>
<dbReference type="PIRSF" id="PIRSF016838">
    <property type="entry name" value="PafC"/>
    <property type="match status" value="1"/>
</dbReference>
<sequence length="323" mass="36823">MNMKIERLLAIVIYLLNNGRTSAALLARKFEVSSRTIQRDMEAINLAGIPIVAYPGLQGGFEIMEGYRLSHQVLTKDELIAVMTGLRGLQSHASDERDVAGTLEKMRAMLRKNELHYTDKALEQWIIDLSPWTSNEEEKRKNALLRQAIAQRNVVTFQYTNLQGVVSQAATEPASVVHKGSHWYLYGFCRASLKAKLYRLSRMRELAITPDIFNREIEPYDASAIEAGWMLSSSTVRLVLRFQPSVRVRVEDAMQEGIITYEDSGTLLVEVVYPEDEWVYGMLLSYGDAVEVLAPDSIRTIIRDRAMKIWQIYSEDRNETRGN</sequence>
<evidence type="ECO:0000256" key="2">
    <source>
        <dbReference type="ARBA" id="ARBA00023163"/>
    </source>
</evidence>
<keyword evidence="2" id="KW-0804">Transcription</keyword>
<dbReference type="PANTHER" id="PTHR34580:SF8">
    <property type="entry name" value="WYL DOMAIN-CONTAINING PROTEIN"/>
    <property type="match status" value="1"/>
</dbReference>
<dbReference type="PANTHER" id="PTHR34580">
    <property type="match status" value="1"/>
</dbReference>
<proteinExistence type="predicted"/>
<dbReference type="SUPFAM" id="SSF46785">
    <property type="entry name" value="Winged helix' DNA-binding domain"/>
    <property type="match status" value="1"/>
</dbReference>
<dbReference type="Gene3D" id="1.10.10.10">
    <property type="entry name" value="Winged helix-like DNA-binding domain superfamily/Winged helix DNA-binding domain"/>
    <property type="match status" value="1"/>
</dbReference>
<dbReference type="InterPro" id="IPR036390">
    <property type="entry name" value="WH_DNA-bd_sf"/>
</dbReference>
<dbReference type="EMBL" id="CAKMMF010000005">
    <property type="protein sequence ID" value="CAH1198974.1"/>
    <property type="molecule type" value="Genomic_DNA"/>
</dbReference>
<feature type="domain" description="HTH deoR-type" evidence="3">
    <location>
        <begin position="4"/>
        <end position="59"/>
    </location>
</feature>
<evidence type="ECO:0000259" key="3">
    <source>
        <dbReference type="PROSITE" id="PS51000"/>
    </source>
</evidence>
<evidence type="ECO:0000313" key="4">
    <source>
        <dbReference type="EMBL" id="CAH1198974.1"/>
    </source>
</evidence>
<evidence type="ECO:0000256" key="1">
    <source>
        <dbReference type="ARBA" id="ARBA00023015"/>
    </source>
</evidence>
<dbReference type="Pfam" id="PF13280">
    <property type="entry name" value="WYL"/>
    <property type="match status" value="1"/>
</dbReference>
<reference evidence="4" key="1">
    <citation type="submission" date="2022-01" db="EMBL/GenBank/DDBJ databases">
        <authorList>
            <person name="Criscuolo A."/>
        </authorList>
    </citation>
    <scope>NUCLEOTIDE SEQUENCE</scope>
    <source>
        <strain evidence="4">CIP111893</strain>
    </source>
</reference>
<name>A0ABM9C0T3_9BACL</name>
<dbReference type="InterPro" id="IPR051534">
    <property type="entry name" value="CBASS_pafABC_assoc_protein"/>
</dbReference>
<gene>
    <name evidence="4" type="ORF">PAECIP111893_01195</name>
</gene>